<dbReference type="AlphaFoldDB" id="A0AAW1PTW4"/>
<reference evidence="12 13" key="1">
    <citation type="journal article" date="2024" name="Nat. Commun.">
        <title>Phylogenomics reveals the evolutionary origins of lichenization in chlorophyte algae.</title>
        <authorList>
            <person name="Puginier C."/>
            <person name="Libourel C."/>
            <person name="Otte J."/>
            <person name="Skaloud P."/>
            <person name="Haon M."/>
            <person name="Grisel S."/>
            <person name="Petersen M."/>
            <person name="Berrin J.G."/>
            <person name="Delaux P.M."/>
            <person name="Dal Grande F."/>
            <person name="Keller J."/>
        </authorList>
    </citation>
    <scope>NUCLEOTIDE SEQUENCE [LARGE SCALE GENOMIC DNA]</scope>
    <source>
        <strain evidence="12 13">SAG 2043</strain>
    </source>
</reference>
<organism evidence="12 13">
    <name type="scientific">[Myrmecia] bisecta</name>
    <dbReference type="NCBI Taxonomy" id="41462"/>
    <lineage>
        <taxon>Eukaryota</taxon>
        <taxon>Viridiplantae</taxon>
        <taxon>Chlorophyta</taxon>
        <taxon>core chlorophytes</taxon>
        <taxon>Trebouxiophyceae</taxon>
        <taxon>Trebouxiales</taxon>
        <taxon>Trebouxiaceae</taxon>
        <taxon>Myrmecia</taxon>
    </lineage>
</organism>
<feature type="compositionally biased region" description="Low complexity" evidence="10">
    <location>
        <begin position="635"/>
        <end position="644"/>
    </location>
</feature>
<evidence type="ECO:0000256" key="1">
    <source>
        <dbReference type="ARBA" id="ARBA00004123"/>
    </source>
</evidence>
<dbReference type="PANTHER" id="PTHR10015:SF427">
    <property type="entry name" value="HEAT SHOCK FACTOR PROTEIN"/>
    <property type="match status" value="1"/>
</dbReference>
<feature type="region of interest" description="Disordered" evidence="10">
    <location>
        <begin position="623"/>
        <end position="695"/>
    </location>
</feature>
<feature type="compositionally biased region" description="Gly residues" evidence="10">
    <location>
        <begin position="266"/>
        <end position="278"/>
    </location>
</feature>
<feature type="region of interest" description="Disordered" evidence="10">
    <location>
        <begin position="95"/>
        <end position="353"/>
    </location>
</feature>
<dbReference type="SUPFAM" id="SSF46785">
    <property type="entry name" value="Winged helix' DNA-binding domain"/>
    <property type="match status" value="1"/>
</dbReference>
<name>A0AAW1PTW4_9CHLO</name>
<keyword evidence="13" id="KW-1185">Reference proteome</keyword>
<feature type="domain" description="HSF-type DNA-binding" evidence="11">
    <location>
        <begin position="53"/>
        <end position="77"/>
    </location>
</feature>
<keyword evidence="3" id="KW-0805">Transcription regulation</keyword>
<feature type="compositionally biased region" description="Low complexity" evidence="10">
    <location>
        <begin position="337"/>
        <end position="353"/>
    </location>
</feature>
<dbReference type="PANTHER" id="PTHR10015">
    <property type="entry name" value="HEAT SHOCK TRANSCRIPTION FACTOR"/>
    <property type="match status" value="1"/>
</dbReference>
<proteinExistence type="inferred from homology"/>
<feature type="compositionally biased region" description="Gly residues" evidence="10">
    <location>
        <begin position="289"/>
        <end position="305"/>
    </location>
</feature>
<evidence type="ECO:0000256" key="8">
    <source>
        <dbReference type="RuleBase" id="RU004020"/>
    </source>
</evidence>
<comment type="caution">
    <text evidence="12">The sequence shown here is derived from an EMBL/GenBank/DDBJ whole genome shotgun (WGS) entry which is preliminary data.</text>
</comment>
<feature type="coiled-coil region" evidence="9">
    <location>
        <begin position="381"/>
        <end position="408"/>
    </location>
</feature>
<feature type="compositionally biased region" description="Low complexity" evidence="10">
    <location>
        <begin position="146"/>
        <end position="157"/>
    </location>
</feature>
<evidence type="ECO:0000256" key="3">
    <source>
        <dbReference type="ARBA" id="ARBA00023015"/>
    </source>
</evidence>
<dbReference type="InterPro" id="IPR036388">
    <property type="entry name" value="WH-like_DNA-bd_sf"/>
</dbReference>
<feature type="coiled-coil region" evidence="9">
    <location>
        <begin position="561"/>
        <end position="588"/>
    </location>
</feature>
<protein>
    <recommendedName>
        <fullName evidence="11">HSF-type DNA-binding domain-containing protein</fullName>
    </recommendedName>
</protein>
<evidence type="ECO:0000256" key="4">
    <source>
        <dbReference type="ARBA" id="ARBA00023016"/>
    </source>
</evidence>
<evidence type="ECO:0000313" key="12">
    <source>
        <dbReference type="EMBL" id="KAK9813195.1"/>
    </source>
</evidence>
<evidence type="ECO:0000313" key="13">
    <source>
        <dbReference type="Proteomes" id="UP001489004"/>
    </source>
</evidence>
<feature type="compositionally biased region" description="Polar residues" evidence="10">
    <location>
        <begin position="180"/>
        <end position="191"/>
    </location>
</feature>
<dbReference type="Pfam" id="PF00447">
    <property type="entry name" value="HSF_DNA-bind"/>
    <property type="match status" value="1"/>
</dbReference>
<keyword evidence="2" id="KW-0597">Phosphoprotein</keyword>
<feature type="compositionally biased region" description="Basic and acidic residues" evidence="10">
    <location>
        <begin position="659"/>
        <end position="677"/>
    </location>
</feature>
<keyword evidence="5" id="KW-0238">DNA-binding</keyword>
<dbReference type="Proteomes" id="UP001489004">
    <property type="component" value="Unassembled WGS sequence"/>
</dbReference>
<feature type="compositionally biased region" description="Polar residues" evidence="10">
    <location>
        <begin position="219"/>
        <end position="245"/>
    </location>
</feature>
<dbReference type="GO" id="GO:0003700">
    <property type="term" value="F:DNA-binding transcription factor activity"/>
    <property type="evidence" value="ECO:0007669"/>
    <property type="project" value="InterPro"/>
</dbReference>
<dbReference type="InterPro" id="IPR000232">
    <property type="entry name" value="HSF_DNA-bd"/>
</dbReference>
<keyword evidence="6" id="KW-0804">Transcription</keyword>
<evidence type="ECO:0000256" key="2">
    <source>
        <dbReference type="ARBA" id="ARBA00022553"/>
    </source>
</evidence>
<evidence type="ECO:0000256" key="9">
    <source>
        <dbReference type="SAM" id="Coils"/>
    </source>
</evidence>
<evidence type="ECO:0000259" key="11">
    <source>
        <dbReference type="PROSITE" id="PS00434"/>
    </source>
</evidence>
<dbReference type="GO" id="GO:0043565">
    <property type="term" value="F:sequence-specific DNA binding"/>
    <property type="evidence" value="ECO:0007669"/>
    <property type="project" value="InterPro"/>
</dbReference>
<dbReference type="PROSITE" id="PS00434">
    <property type="entry name" value="HSF_DOMAIN"/>
    <property type="match status" value="1"/>
</dbReference>
<keyword evidence="7" id="KW-0539">Nucleus</keyword>
<keyword evidence="4" id="KW-0346">Stress response</keyword>
<evidence type="ECO:0000256" key="10">
    <source>
        <dbReference type="SAM" id="MobiDB-lite"/>
    </source>
</evidence>
<sequence>MSTKNQSSHQPAPFLRKTYDLVDDPSTDAIISWSNSGTSFVVWKPSEFAHELLPKYFKHNNFSSFVRQLNTYGFRKVDPDCWEFANEGFAQGQRDALGSIQRRKPAAPSVRRDDMDESAPVAGQTPSPDASLASPDMLQGQGGSQYGPPQGSQQPPGGLTGFRGPSQFSGPAYEYGSFHGSGSDNSLSPQAMQGLPDGGYGGGFPSQQRYGRLVDDVLRSSNPTHPASDSQHSTGESLSGSTDSEGQAGAKKRKFVGRRETTSQGSGAGVSHGAGGSHDSGEPLPQGAASGGSAGGFRPAGGSAGAEGFRPHAGSGSGGGLASGNTNIEHRSGDQQGGVAHNSGSGSAVGAAAEVTRPVPASLGNMTHTLLQEMAGQLSRLGQLTLDVQALRTENEQMKQSLTHLNAVGPDPSLLPSTQMASSERGGQAALEARMDAHDQWKALQENRSLTEGEWRVRQEALARTGEDWKLQQLRQTQQLQAQVNSQMSAARDTQLRNQTLEQRLAWQEQLQTEQAEHNRVMSAHFNEQSAKNAHDHAASGMLQKRLELAEKDNVARQLREGALEKRVAELEHQLVEERDEASLAAEQRVWAAIHQAAKDTQDPPDATLRRIVDQSKYAIDAYQSSKSKSRSKSKSASISGSASHGQLSGINSAASSPTEDKAENKAHQADSRPRDQDMEDSPGALGMGPGFARLAGTLSAGSAQASRNQACAPLRVVDEEFVVEEFAENGPGCTQGKSVAPPKSQASLESQSGP</sequence>
<accession>A0AAW1PTW4</accession>
<feature type="region of interest" description="Disordered" evidence="10">
    <location>
        <begin position="729"/>
        <end position="755"/>
    </location>
</feature>
<feature type="compositionally biased region" description="Polar residues" evidence="10">
    <location>
        <begin position="645"/>
        <end position="658"/>
    </location>
</feature>
<dbReference type="PRINTS" id="PR00056">
    <property type="entry name" value="HSFDOMAIN"/>
</dbReference>
<dbReference type="SMART" id="SM00415">
    <property type="entry name" value="HSF"/>
    <property type="match status" value="1"/>
</dbReference>
<feature type="compositionally biased region" description="Polar residues" evidence="10">
    <location>
        <begin position="745"/>
        <end position="755"/>
    </location>
</feature>
<dbReference type="InterPro" id="IPR036390">
    <property type="entry name" value="WH_DNA-bd_sf"/>
</dbReference>
<dbReference type="FunFam" id="1.10.10.10:FF:000057">
    <property type="entry name" value="Heat shock transcription factor 1"/>
    <property type="match status" value="1"/>
</dbReference>
<evidence type="ECO:0000256" key="5">
    <source>
        <dbReference type="ARBA" id="ARBA00023125"/>
    </source>
</evidence>
<evidence type="ECO:0000256" key="7">
    <source>
        <dbReference type="ARBA" id="ARBA00023242"/>
    </source>
</evidence>
<gene>
    <name evidence="12" type="ORF">WJX72_010446</name>
</gene>
<comment type="subcellular location">
    <subcellularLocation>
        <location evidence="1">Nucleus</location>
    </subcellularLocation>
</comment>
<dbReference type="GO" id="GO:0005634">
    <property type="term" value="C:nucleus"/>
    <property type="evidence" value="ECO:0007669"/>
    <property type="project" value="UniProtKB-SubCell"/>
</dbReference>
<keyword evidence="9" id="KW-0175">Coiled coil</keyword>
<dbReference type="EMBL" id="JALJOR010000008">
    <property type="protein sequence ID" value="KAK9813195.1"/>
    <property type="molecule type" value="Genomic_DNA"/>
</dbReference>
<dbReference type="Gene3D" id="1.10.10.10">
    <property type="entry name" value="Winged helix-like DNA-binding domain superfamily/Winged helix DNA-binding domain"/>
    <property type="match status" value="1"/>
</dbReference>
<evidence type="ECO:0000256" key="6">
    <source>
        <dbReference type="ARBA" id="ARBA00023163"/>
    </source>
</evidence>
<comment type="similarity">
    <text evidence="8">Belongs to the HSF family.</text>
</comment>